<evidence type="ECO:0000256" key="4">
    <source>
        <dbReference type="ARBA" id="ARBA00022692"/>
    </source>
</evidence>
<evidence type="ECO:0000259" key="8">
    <source>
        <dbReference type="PROSITE" id="PS50928"/>
    </source>
</evidence>
<dbReference type="GO" id="GO:0005886">
    <property type="term" value="C:plasma membrane"/>
    <property type="evidence" value="ECO:0007669"/>
    <property type="project" value="UniProtKB-SubCell"/>
</dbReference>
<evidence type="ECO:0000256" key="1">
    <source>
        <dbReference type="ARBA" id="ARBA00004651"/>
    </source>
</evidence>
<dbReference type="CDD" id="cd06261">
    <property type="entry name" value="TM_PBP2"/>
    <property type="match status" value="1"/>
</dbReference>
<feature type="transmembrane region" description="Helical" evidence="7">
    <location>
        <begin position="210"/>
        <end position="231"/>
    </location>
</feature>
<evidence type="ECO:0000256" key="7">
    <source>
        <dbReference type="SAM" id="Phobius"/>
    </source>
</evidence>
<dbReference type="PANTHER" id="PTHR30043:SF1">
    <property type="entry name" value="ABC TRANSPORT SYSTEM PERMEASE PROTEIN P69"/>
    <property type="match status" value="1"/>
</dbReference>
<name>A0A381Z321_9ZZZZ</name>
<organism evidence="9">
    <name type="scientific">marine metagenome</name>
    <dbReference type="NCBI Taxonomy" id="408172"/>
    <lineage>
        <taxon>unclassified sequences</taxon>
        <taxon>metagenomes</taxon>
        <taxon>ecological metagenomes</taxon>
    </lineage>
</organism>
<evidence type="ECO:0000256" key="6">
    <source>
        <dbReference type="ARBA" id="ARBA00023136"/>
    </source>
</evidence>
<sequence length="240" mass="26051">MSIVTYAWHLVSEKTIWFFVQDAGTQAMDIGSRMVPPKFTYMDKLWGPVWDTINIATLGTLIALTIAVPVAFSAAKNTTPHPIIRTIALFIIVSSRSVNSLIWALILVFICGPGIFAGTIAIGLRSIGFCAKLLYEAIEEIDHNQVEAIQATGASRAQQMLYGIVPQVLPTFAGVGVYRWDINIRESTILGLVGAGGIGLQLNGSINTLAWTQVSMILLVILGTVIISEWISAKVRHSII</sequence>
<accession>A0A381Z321</accession>
<evidence type="ECO:0000256" key="5">
    <source>
        <dbReference type="ARBA" id="ARBA00022989"/>
    </source>
</evidence>
<reference evidence="9" key="1">
    <citation type="submission" date="2018-05" db="EMBL/GenBank/DDBJ databases">
        <authorList>
            <person name="Lanie J.A."/>
            <person name="Ng W.-L."/>
            <person name="Kazmierczak K.M."/>
            <person name="Andrzejewski T.M."/>
            <person name="Davidsen T.M."/>
            <person name="Wayne K.J."/>
            <person name="Tettelin H."/>
            <person name="Glass J.I."/>
            <person name="Rusch D."/>
            <person name="Podicherti R."/>
            <person name="Tsui H.-C.T."/>
            <person name="Winkler M.E."/>
        </authorList>
    </citation>
    <scope>NUCLEOTIDE SEQUENCE</scope>
</reference>
<dbReference type="InterPro" id="IPR000515">
    <property type="entry name" value="MetI-like"/>
</dbReference>
<dbReference type="PANTHER" id="PTHR30043">
    <property type="entry name" value="PHOSPHONATES TRANSPORT SYSTEM PERMEASE PROTEIN"/>
    <property type="match status" value="1"/>
</dbReference>
<feature type="domain" description="ABC transmembrane type-1" evidence="8">
    <location>
        <begin position="49"/>
        <end position="232"/>
    </location>
</feature>
<keyword evidence="6 7" id="KW-0472">Membrane</keyword>
<proteinExistence type="predicted"/>
<evidence type="ECO:0000256" key="3">
    <source>
        <dbReference type="ARBA" id="ARBA00022475"/>
    </source>
</evidence>
<dbReference type="Pfam" id="PF00528">
    <property type="entry name" value="BPD_transp_1"/>
    <property type="match status" value="1"/>
</dbReference>
<keyword evidence="3" id="KW-1003">Cell membrane</keyword>
<dbReference type="GO" id="GO:0015416">
    <property type="term" value="F:ABC-type phosphonate transporter activity"/>
    <property type="evidence" value="ECO:0007669"/>
    <property type="project" value="InterPro"/>
</dbReference>
<dbReference type="InterPro" id="IPR035906">
    <property type="entry name" value="MetI-like_sf"/>
</dbReference>
<dbReference type="SUPFAM" id="SSF161098">
    <property type="entry name" value="MetI-like"/>
    <property type="match status" value="1"/>
</dbReference>
<gene>
    <name evidence="9" type="ORF">METZ01_LOCUS136001</name>
</gene>
<protein>
    <recommendedName>
        <fullName evidence="8">ABC transmembrane type-1 domain-containing protein</fullName>
    </recommendedName>
</protein>
<dbReference type="AlphaFoldDB" id="A0A381Z321"/>
<dbReference type="InterPro" id="IPR005769">
    <property type="entry name" value="PhnE/PtxC"/>
</dbReference>
<keyword evidence="4 7" id="KW-0812">Transmembrane</keyword>
<keyword evidence="2" id="KW-0813">Transport</keyword>
<keyword evidence="5 7" id="KW-1133">Transmembrane helix</keyword>
<comment type="subcellular location">
    <subcellularLocation>
        <location evidence="1">Cell membrane</location>
        <topology evidence="1">Multi-pass membrane protein</topology>
    </subcellularLocation>
</comment>
<evidence type="ECO:0000256" key="2">
    <source>
        <dbReference type="ARBA" id="ARBA00022448"/>
    </source>
</evidence>
<dbReference type="NCBIfam" id="TIGR01097">
    <property type="entry name" value="PhnE"/>
    <property type="match status" value="1"/>
</dbReference>
<feature type="transmembrane region" description="Helical" evidence="7">
    <location>
        <begin position="53"/>
        <end position="75"/>
    </location>
</feature>
<evidence type="ECO:0000313" key="9">
    <source>
        <dbReference type="EMBL" id="SVA83147.1"/>
    </source>
</evidence>
<dbReference type="EMBL" id="UINC01019615">
    <property type="protein sequence ID" value="SVA83147.1"/>
    <property type="molecule type" value="Genomic_DNA"/>
</dbReference>
<dbReference type="Gene3D" id="1.10.3720.10">
    <property type="entry name" value="MetI-like"/>
    <property type="match status" value="1"/>
</dbReference>
<dbReference type="PROSITE" id="PS50928">
    <property type="entry name" value="ABC_TM1"/>
    <property type="match status" value="1"/>
</dbReference>